<dbReference type="InterPro" id="IPR024512">
    <property type="entry name" value="Ser_palmitoyltrfase_ssu-like"/>
</dbReference>
<reference evidence="6 7" key="1">
    <citation type="submission" date="2019-01" db="EMBL/GenBank/DDBJ databases">
        <title>Draft genome sequences of three monokaryotic isolates of the white-rot basidiomycete fungus Dichomitus squalens.</title>
        <authorList>
            <consortium name="DOE Joint Genome Institute"/>
            <person name="Lopez S.C."/>
            <person name="Andreopoulos B."/>
            <person name="Pangilinan J."/>
            <person name="Lipzen A."/>
            <person name="Riley R."/>
            <person name="Ahrendt S."/>
            <person name="Ng V."/>
            <person name="Barry K."/>
            <person name="Daum C."/>
            <person name="Grigoriev I.V."/>
            <person name="Hilden K.S."/>
            <person name="Makela M.R."/>
            <person name="de Vries R.P."/>
        </authorList>
    </citation>
    <scope>NUCLEOTIDE SEQUENCE [LARGE SCALE GENOMIC DNA]</scope>
    <source>
        <strain evidence="6 7">CBS 464.89</strain>
    </source>
</reference>
<protein>
    <submittedName>
        <fullName evidence="6">Uncharacterized protein</fullName>
    </submittedName>
</protein>
<keyword evidence="3" id="KW-0256">Endoplasmic reticulum</keyword>
<evidence type="ECO:0000256" key="1">
    <source>
        <dbReference type="ARBA" id="ARBA00004477"/>
    </source>
</evidence>
<organism evidence="6 7">
    <name type="scientific">Dichomitus squalens</name>
    <dbReference type="NCBI Taxonomy" id="114155"/>
    <lineage>
        <taxon>Eukaryota</taxon>
        <taxon>Fungi</taxon>
        <taxon>Dikarya</taxon>
        <taxon>Basidiomycota</taxon>
        <taxon>Agaricomycotina</taxon>
        <taxon>Agaricomycetes</taxon>
        <taxon>Polyporales</taxon>
        <taxon>Polyporaceae</taxon>
        <taxon>Dichomitus</taxon>
    </lineage>
</organism>
<comment type="subcellular location">
    <subcellularLocation>
        <location evidence="1">Endoplasmic reticulum membrane</location>
        <topology evidence="1">Multi-pass membrane protein</topology>
    </subcellularLocation>
</comment>
<evidence type="ECO:0000256" key="4">
    <source>
        <dbReference type="ARBA" id="ARBA00022989"/>
    </source>
</evidence>
<gene>
    <name evidence="6" type="ORF">BD310DRAFT_942310</name>
</gene>
<dbReference type="Proteomes" id="UP000292082">
    <property type="component" value="Unassembled WGS sequence"/>
</dbReference>
<dbReference type="GO" id="GO:0005789">
    <property type="term" value="C:endoplasmic reticulum membrane"/>
    <property type="evidence" value="ECO:0007669"/>
    <property type="project" value="UniProtKB-SubCell"/>
</dbReference>
<keyword evidence="5" id="KW-0472">Membrane</keyword>
<evidence type="ECO:0000256" key="2">
    <source>
        <dbReference type="ARBA" id="ARBA00022692"/>
    </source>
</evidence>
<sequence length="159" mass="17836">MPANATITDPEYYRAAMSYQEWKREPTTAQVLFGLQLPYRPPRSLVGRFFWRQRLWVEVTFALSMLEPWERFLVMVVFYLTLGLLLTGMTLYLPHHLAQMQTRAAYYLFGRDGVSTYASLGTSGADLFRSAVNSSLASIASAGSYTASLAGWGSQAAEL</sequence>
<dbReference type="STRING" id="114155.A0A4Q9N8V7"/>
<evidence type="ECO:0000313" key="6">
    <source>
        <dbReference type="EMBL" id="TBU51357.1"/>
    </source>
</evidence>
<keyword evidence="7" id="KW-1185">Reference proteome</keyword>
<evidence type="ECO:0000256" key="5">
    <source>
        <dbReference type="ARBA" id="ARBA00023136"/>
    </source>
</evidence>
<dbReference type="EMBL" id="ML145335">
    <property type="protein sequence ID" value="TBU51357.1"/>
    <property type="molecule type" value="Genomic_DNA"/>
</dbReference>
<dbReference type="AlphaFoldDB" id="A0A4Q9N8V7"/>
<proteinExistence type="predicted"/>
<evidence type="ECO:0000256" key="3">
    <source>
        <dbReference type="ARBA" id="ARBA00022824"/>
    </source>
</evidence>
<keyword evidence="2" id="KW-0812">Transmembrane</keyword>
<keyword evidence="4" id="KW-1133">Transmembrane helix</keyword>
<evidence type="ECO:0000313" key="7">
    <source>
        <dbReference type="Proteomes" id="UP000292082"/>
    </source>
</evidence>
<name>A0A4Q9N8V7_9APHY</name>
<dbReference type="Pfam" id="PF11779">
    <property type="entry name" value="SPT_ssu-like"/>
    <property type="match status" value="1"/>
</dbReference>
<accession>A0A4Q9N8V7</accession>